<evidence type="ECO:0000256" key="1">
    <source>
        <dbReference type="SAM" id="MobiDB-lite"/>
    </source>
</evidence>
<gene>
    <name evidence="2" type="ORF">Naga_100026g42</name>
</gene>
<name>W7TT60_9STRA</name>
<keyword evidence="3" id="KW-1185">Reference proteome</keyword>
<dbReference type="AlphaFoldDB" id="W7TT60"/>
<dbReference type="EMBL" id="AZIL01000037">
    <property type="protein sequence ID" value="EWM30405.1"/>
    <property type="molecule type" value="Genomic_DNA"/>
</dbReference>
<feature type="compositionally biased region" description="Polar residues" evidence="1">
    <location>
        <begin position="104"/>
        <end position="115"/>
    </location>
</feature>
<organism evidence="2 3">
    <name type="scientific">Nannochloropsis gaditana</name>
    <dbReference type="NCBI Taxonomy" id="72520"/>
    <lineage>
        <taxon>Eukaryota</taxon>
        <taxon>Sar</taxon>
        <taxon>Stramenopiles</taxon>
        <taxon>Ochrophyta</taxon>
        <taxon>Eustigmatophyceae</taxon>
        <taxon>Eustigmatales</taxon>
        <taxon>Monodopsidaceae</taxon>
        <taxon>Nannochloropsis</taxon>
    </lineage>
</organism>
<evidence type="ECO:0000313" key="3">
    <source>
        <dbReference type="Proteomes" id="UP000019335"/>
    </source>
</evidence>
<accession>W7TT60</accession>
<reference evidence="2 3" key="1">
    <citation type="journal article" date="2014" name="Mol. Plant">
        <title>Chromosome Scale Genome Assembly and Transcriptome Profiling of Nannochloropsis gaditana in Nitrogen Depletion.</title>
        <authorList>
            <person name="Corteggiani Carpinelli E."/>
            <person name="Telatin A."/>
            <person name="Vitulo N."/>
            <person name="Forcato C."/>
            <person name="D'Angelo M."/>
            <person name="Schiavon R."/>
            <person name="Vezzi A."/>
            <person name="Giacometti G.M."/>
            <person name="Morosinotto T."/>
            <person name="Valle G."/>
        </authorList>
    </citation>
    <scope>NUCLEOTIDE SEQUENCE [LARGE SCALE GENOMIC DNA]</scope>
    <source>
        <strain evidence="2 3">B-31</strain>
    </source>
</reference>
<evidence type="ECO:0000313" key="2">
    <source>
        <dbReference type="EMBL" id="EWM30405.1"/>
    </source>
</evidence>
<comment type="caution">
    <text evidence="2">The sequence shown here is derived from an EMBL/GenBank/DDBJ whole genome shotgun (WGS) entry which is preliminary data.</text>
</comment>
<dbReference type="Proteomes" id="UP000019335">
    <property type="component" value="Chromosome 1"/>
</dbReference>
<feature type="region of interest" description="Disordered" evidence="1">
    <location>
        <begin position="74"/>
        <end position="141"/>
    </location>
</feature>
<proteinExistence type="predicted"/>
<sequence>MAVSSRGGESFAFLNLYTATLQVLSCRVTARILRTPTSQIGASSAPTTRHCLLLITPVSFWAYCKHPELFATLHPLSPTAPERRPEDFDYDSSGRRKRRRRCHSSAQSQNQGPSKSKTRAKCPVQRTSPTDRRQGKKINTT</sequence>
<protein>
    <submittedName>
        <fullName evidence="2">Uncharacterized protein</fullName>
    </submittedName>
</protein>